<sequence length="41" mass="5011">MNNRMYTYTREKREYAYIYILEKNWAHRTHPPHKPSNGVGS</sequence>
<name>A0A8S5UER2_9CAUD</name>
<proteinExistence type="predicted"/>
<dbReference type="EMBL" id="BK016077">
    <property type="protein sequence ID" value="DAF92983.1"/>
    <property type="molecule type" value="Genomic_DNA"/>
</dbReference>
<organism evidence="1">
    <name type="scientific">Myoviridae sp. ct0mD26</name>
    <dbReference type="NCBI Taxonomy" id="2825015"/>
    <lineage>
        <taxon>Viruses</taxon>
        <taxon>Duplodnaviria</taxon>
        <taxon>Heunggongvirae</taxon>
        <taxon>Uroviricota</taxon>
        <taxon>Caudoviricetes</taxon>
    </lineage>
</organism>
<accession>A0A8S5UER2</accession>
<evidence type="ECO:0000313" key="1">
    <source>
        <dbReference type="EMBL" id="DAF92983.1"/>
    </source>
</evidence>
<protein>
    <submittedName>
        <fullName evidence="1">Uncharacterized protein</fullName>
    </submittedName>
</protein>
<reference evidence="1" key="1">
    <citation type="journal article" date="2021" name="Proc. Natl. Acad. Sci. U.S.A.">
        <title>A Catalog of Tens of Thousands of Viruses from Human Metagenomes Reveals Hidden Associations with Chronic Diseases.</title>
        <authorList>
            <person name="Tisza M.J."/>
            <person name="Buck C.B."/>
        </authorList>
    </citation>
    <scope>NUCLEOTIDE SEQUENCE</scope>
    <source>
        <strain evidence="1">Ct0mD26</strain>
    </source>
</reference>